<organism evidence="2 3">
    <name type="scientific">Cohnella faecalis</name>
    <dbReference type="NCBI Taxonomy" id="2315694"/>
    <lineage>
        <taxon>Bacteria</taxon>
        <taxon>Bacillati</taxon>
        <taxon>Bacillota</taxon>
        <taxon>Bacilli</taxon>
        <taxon>Bacillales</taxon>
        <taxon>Paenibacillaceae</taxon>
        <taxon>Cohnella</taxon>
    </lineage>
</organism>
<dbReference type="RefSeq" id="WP_119148463.1">
    <property type="nucleotide sequence ID" value="NZ_JBHSOV010000024.1"/>
</dbReference>
<protein>
    <submittedName>
        <fullName evidence="2">Uncharacterized protein</fullName>
    </submittedName>
</protein>
<evidence type="ECO:0000313" key="3">
    <source>
        <dbReference type="Proteomes" id="UP000266340"/>
    </source>
</evidence>
<feature type="transmembrane region" description="Helical" evidence="1">
    <location>
        <begin position="7"/>
        <end position="26"/>
    </location>
</feature>
<dbReference type="AlphaFoldDB" id="A0A398CZS9"/>
<keyword evidence="1" id="KW-1133">Transmembrane helix</keyword>
<sequence>MKRKTNPLLYVIFGVLLAAFGVIDLLYVNRLIGTALVIAGIWLGINGLRLRSQAKKNAGR</sequence>
<dbReference type="EMBL" id="QXJM01000027">
    <property type="protein sequence ID" value="RIE04424.1"/>
    <property type="molecule type" value="Genomic_DNA"/>
</dbReference>
<reference evidence="2 3" key="1">
    <citation type="submission" date="2018-09" db="EMBL/GenBank/DDBJ databases">
        <title>Cohnella cavernae sp. nov., isolated from a karst cave.</title>
        <authorList>
            <person name="Zhu H."/>
        </authorList>
    </citation>
    <scope>NUCLEOTIDE SEQUENCE [LARGE SCALE GENOMIC DNA]</scope>
    <source>
        <strain evidence="2 3">K2E09-144</strain>
    </source>
</reference>
<name>A0A398CZS9_9BACL</name>
<proteinExistence type="predicted"/>
<accession>A0A398CZS9</accession>
<feature type="transmembrane region" description="Helical" evidence="1">
    <location>
        <begin position="32"/>
        <end position="50"/>
    </location>
</feature>
<keyword evidence="1" id="KW-0812">Transmembrane</keyword>
<evidence type="ECO:0000256" key="1">
    <source>
        <dbReference type="SAM" id="Phobius"/>
    </source>
</evidence>
<dbReference type="Proteomes" id="UP000266340">
    <property type="component" value="Unassembled WGS sequence"/>
</dbReference>
<keyword evidence="3" id="KW-1185">Reference proteome</keyword>
<keyword evidence="1" id="KW-0472">Membrane</keyword>
<gene>
    <name evidence="2" type="ORF">D3H35_07520</name>
</gene>
<comment type="caution">
    <text evidence="2">The sequence shown here is derived from an EMBL/GenBank/DDBJ whole genome shotgun (WGS) entry which is preliminary data.</text>
</comment>
<evidence type="ECO:0000313" key="2">
    <source>
        <dbReference type="EMBL" id="RIE04424.1"/>
    </source>
</evidence>